<evidence type="ECO:0000313" key="1">
    <source>
        <dbReference type="EMBL" id="KAK7327637.1"/>
    </source>
</evidence>
<accession>A0AAN9L3V4</accession>
<sequence length="95" mass="11142">MTDTFIGDGARASVIARVLLSSLWSTKLMGSNIPEEVVHPIEVLQYFTYWMLKRGKEACRLYDPYMQSHMAARETQFDFLKIGVHYKSIFYFFFT</sequence>
<dbReference type="AlphaFoldDB" id="A0AAN9L3V4"/>
<dbReference type="EMBL" id="JAYMYQ010000005">
    <property type="protein sequence ID" value="KAK7327637.1"/>
    <property type="molecule type" value="Genomic_DNA"/>
</dbReference>
<comment type="caution">
    <text evidence="1">The sequence shown here is derived from an EMBL/GenBank/DDBJ whole genome shotgun (WGS) entry which is preliminary data.</text>
</comment>
<reference evidence="1 2" key="1">
    <citation type="submission" date="2024-01" db="EMBL/GenBank/DDBJ databases">
        <title>The genomes of 5 underutilized Papilionoideae crops provide insights into root nodulation and disease resistanc.</title>
        <authorList>
            <person name="Jiang F."/>
        </authorList>
    </citation>
    <scope>NUCLEOTIDE SEQUENCE [LARGE SCALE GENOMIC DNA]</scope>
    <source>
        <strain evidence="1">LVBAO_FW01</strain>
        <tissue evidence="1">Leaves</tissue>
    </source>
</reference>
<evidence type="ECO:0000313" key="2">
    <source>
        <dbReference type="Proteomes" id="UP001367508"/>
    </source>
</evidence>
<proteinExistence type="predicted"/>
<keyword evidence="2" id="KW-1185">Reference proteome</keyword>
<dbReference type="Proteomes" id="UP001367508">
    <property type="component" value="Unassembled WGS sequence"/>
</dbReference>
<organism evidence="1 2">
    <name type="scientific">Canavalia gladiata</name>
    <name type="common">Sword bean</name>
    <name type="synonym">Dolichos gladiatus</name>
    <dbReference type="NCBI Taxonomy" id="3824"/>
    <lineage>
        <taxon>Eukaryota</taxon>
        <taxon>Viridiplantae</taxon>
        <taxon>Streptophyta</taxon>
        <taxon>Embryophyta</taxon>
        <taxon>Tracheophyta</taxon>
        <taxon>Spermatophyta</taxon>
        <taxon>Magnoliopsida</taxon>
        <taxon>eudicotyledons</taxon>
        <taxon>Gunneridae</taxon>
        <taxon>Pentapetalae</taxon>
        <taxon>rosids</taxon>
        <taxon>fabids</taxon>
        <taxon>Fabales</taxon>
        <taxon>Fabaceae</taxon>
        <taxon>Papilionoideae</taxon>
        <taxon>50 kb inversion clade</taxon>
        <taxon>NPAAA clade</taxon>
        <taxon>indigoferoid/millettioid clade</taxon>
        <taxon>Phaseoleae</taxon>
        <taxon>Canavalia</taxon>
    </lineage>
</organism>
<name>A0AAN9L3V4_CANGL</name>
<protein>
    <submittedName>
        <fullName evidence="1">Uncharacterized protein</fullName>
    </submittedName>
</protein>
<gene>
    <name evidence="1" type="ORF">VNO77_21721</name>
</gene>